<protein>
    <recommendedName>
        <fullName evidence="3">DUF3888 domain-containing protein</fullName>
    </recommendedName>
</protein>
<proteinExistence type="predicted"/>
<accession>A0A263BVB6</accession>
<dbReference type="AlphaFoldDB" id="A0A263BVB6"/>
<keyword evidence="2" id="KW-1185">Reference proteome</keyword>
<sequence length="151" mass="17682">MNRKLFLKYFLLFIVSMLFCFSIKQVVAMEENQANIKEKVPIYYTPEDVLIALLSPKLHEIVKEHYGKKTTVEVYNIVDISLIHSTTTTLGGWFEIELMLRVGELENTTYDIVTLKITAPNTRPENRKTIREVNDIKVDLVEYKKIKRKND</sequence>
<comment type="caution">
    <text evidence="1">The sequence shown here is derived from an EMBL/GenBank/DDBJ whole genome shotgun (WGS) entry which is preliminary data.</text>
</comment>
<gene>
    <name evidence="1" type="ORF">CIB95_04575</name>
</gene>
<dbReference type="Proteomes" id="UP000217083">
    <property type="component" value="Unassembled WGS sequence"/>
</dbReference>
<organism evidence="1 2">
    <name type="scientific">Lottiidibacillus patelloidae</name>
    <dbReference type="NCBI Taxonomy" id="2670334"/>
    <lineage>
        <taxon>Bacteria</taxon>
        <taxon>Bacillati</taxon>
        <taxon>Bacillota</taxon>
        <taxon>Bacilli</taxon>
        <taxon>Bacillales</taxon>
        <taxon>Bacillaceae</taxon>
        <taxon>Lottiidibacillus</taxon>
    </lineage>
</organism>
<reference evidence="1 2" key="2">
    <citation type="submission" date="2017-09" db="EMBL/GenBank/DDBJ databases">
        <title>Bacillus patelloidae sp. nov., isolated from the intestinal tract of a marine limpet.</title>
        <authorList>
            <person name="Liu R."/>
            <person name="Dong C."/>
            <person name="Shao Z."/>
        </authorList>
    </citation>
    <scope>NUCLEOTIDE SEQUENCE [LARGE SCALE GENOMIC DNA]</scope>
    <source>
        <strain evidence="1 2">SA5d-4</strain>
    </source>
</reference>
<dbReference type="Pfam" id="PF13027">
    <property type="entry name" value="DUF3888"/>
    <property type="match status" value="1"/>
</dbReference>
<dbReference type="InterPro" id="IPR024984">
    <property type="entry name" value="DUF3888"/>
</dbReference>
<evidence type="ECO:0000313" key="2">
    <source>
        <dbReference type="Proteomes" id="UP000217083"/>
    </source>
</evidence>
<name>A0A263BVB6_9BACI</name>
<dbReference type="EMBL" id="NPIA01000002">
    <property type="protein sequence ID" value="OZM57650.1"/>
    <property type="molecule type" value="Genomic_DNA"/>
</dbReference>
<reference evidence="2" key="1">
    <citation type="submission" date="2017-08" db="EMBL/GenBank/DDBJ databases">
        <authorList>
            <person name="Huang Z."/>
        </authorList>
    </citation>
    <scope>NUCLEOTIDE SEQUENCE [LARGE SCALE GENOMIC DNA]</scope>
    <source>
        <strain evidence="2">SA5d-4</strain>
    </source>
</reference>
<evidence type="ECO:0008006" key="3">
    <source>
        <dbReference type="Google" id="ProtNLM"/>
    </source>
</evidence>
<evidence type="ECO:0000313" key="1">
    <source>
        <dbReference type="EMBL" id="OZM57650.1"/>
    </source>
</evidence>